<dbReference type="GeneID" id="56031105"/>
<protein>
    <submittedName>
        <fullName evidence="2">Uncharacterized protein</fullName>
    </submittedName>
</protein>
<dbReference type="EMBL" id="CP058531">
    <property type="protein sequence ID" value="QLG29836.1"/>
    <property type="molecule type" value="Genomic_DNA"/>
</dbReference>
<sequence>MTDSDPDKQSGPPAENETRPRTRVELEESLNMVLQRAHENGVDFNDIGIDLRHDVPDIPDWEVRIIHLQKTPNDGK</sequence>
<organism evidence="2 3">
    <name type="scientific">Halorarum halophilum</name>
    <dbReference type="NCBI Taxonomy" id="2743090"/>
    <lineage>
        <taxon>Archaea</taxon>
        <taxon>Methanobacteriati</taxon>
        <taxon>Methanobacteriota</taxon>
        <taxon>Stenosarchaea group</taxon>
        <taxon>Halobacteria</taxon>
        <taxon>Halobacteriales</taxon>
        <taxon>Haloferacaceae</taxon>
        <taxon>Halorarum</taxon>
    </lineage>
</organism>
<geneLocation type="plasmid" evidence="2 3">
    <name>unnamed2</name>
</geneLocation>
<evidence type="ECO:0000256" key="1">
    <source>
        <dbReference type="SAM" id="MobiDB-lite"/>
    </source>
</evidence>
<proteinExistence type="predicted"/>
<keyword evidence="3" id="KW-1185">Reference proteome</keyword>
<dbReference type="KEGG" id="halg:HUG10_19690"/>
<name>A0A7D5KI89_9EURY</name>
<dbReference type="Proteomes" id="UP000509750">
    <property type="component" value="Plasmid unnamed2"/>
</dbReference>
<gene>
    <name evidence="2" type="ORF">HUG10_19690</name>
</gene>
<dbReference type="RefSeq" id="WP_179171410.1">
    <property type="nucleotide sequence ID" value="NZ_CP058531.1"/>
</dbReference>
<evidence type="ECO:0000313" key="3">
    <source>
        <dbReference type="Proteomes" id="UP000509750"/>
    </source>
</evidence>
<dbReference type="OrthoDB" id="351099at2157"/>
<keyword evidence="2" id="KW-0614">Plasmid</keyword>
<dbReference type="AlphaFoldDB" id="A0A7D5KI89"/>
<reference evidence="2 3" key="1">
    <citation type="submission" date="2020-07" db="EMBL/GenBank/DDBJ databases">
        <title>Gai3-2, isolated from salt lake.</title>
        <authorList>
            <person name="Cui H."/>
            <person name="Shi X."/>
        </authorList>
    </citation>
    <scope>NUCLEOTIDE SEQUENCE [LARGE SCALE GENOMIC DNA]</scope>
    <source>
        <strain evidence="2 3">Gai3-2</strain>
        <plasmid evidence="2 3">unnamed2</plasmid>
    </source>
</reference>
<accession>A0A7D5KI89</accession>
<feature type="region of interest" description="Disordered" evidence="1">
    <location>
        <begin position="1"/>
        <end position="23"/>
    </location>
</feature>
<evidence type="ECO:0000313" key="2">
    <source>
        <dbReference type="EMBL" id="QLG29836.1"/>
    </source>
</evidence>